<dbReference type="Proteomes" id="UP000324015">
    <property type="component" value="Chromosome"/>
</dbReference>
<proteinExistence type="predicted"/>
<organism evidence="2 3">
    <name type="scientific">Streptomyces venezuelae</name>
    <dbReference type="NCBI Taxonomy" id="54571"/>
    <lineage>
        <taxon>Bacteria</taxon>
        <taxon>Bacillati</taxon>
        <taxon>Actinomycetota</taxon>
        <taxon>Actinomycetes</taxon>
        <taxon>Kitasatosporales</taxon>
        <taxon>Streptomycetaceae</taxon>
        <taxon>Streptomyces</taxon>
    </lineage>
</organism>
<dbReference type="AlphaFoldDB" id="A0A5P2CQK9"/>
<name>A0A5P2CQK9_STRVZ</name>
<feature type="signal peptide" evidence="1">
    <location>
        <begin position="1"/>
        <end position="28"/>
    </location>
</feature>
<keyword evidence="1" id="KW-0732">Signal</keyword>
<evidence type="ECO:0000256" key="1">
    <source>
        <dbReference type="SAM" id="SignalP"/>
    </source>
</evidence>
<dbReference type="RefSeq" id="WP_150187505.1">
    <property type="nucleotide sequence ID" value="NZ_CP029191.1"/>
</dbReference>
<evidence type="ECO:0008006" key="4">
    <source>
        <dbReference type="Google" id="ProtNLM"/>
    </source>
</evidence>
<protein>
    <recommendedName>
        <fullName evidence="4">Lipoprotein</fullName>
    </recommendedName>
</protein>
<dbReference type="PROSITE" id="PS51257">
    <property type="entry name" value="PROKAR_LIPOPROTEIN"/>
    <property type="match status" value="1"/>
</dbReference>
<sequence>MTRNRKIPIALAALGAGGVLLLSACSSAGEPWNDAPIDHKVDRPAVVNAAPDGFANYAESCDDFGNLVITTRDGEGGGKAVAVVKDEEACASFDKGASGWRKAK</sequence>
<accession>A0A5P2CQK9</accession>
<evidence type="ECO:0000313" key="3">
    <source>
        <dbReference type="Proteomes" id="UP000324015"/>
    </source>
</evidence>
<dbReference type="EMBL" id="CP029191">
    <property type="protein sequence ID" value="QES45194.1"/>
    <property type="molecule type" value="Genomic_DNA"/>
</dbReference>
<gene>
    <name evidence="2" type="ORF">DEJ49_33170</name>
</gene>
<reference evidence="2 3" key="1">
    <citation type="submission" date="2018-05" db="EMBL/GenBank/DDBJ databases">
        <title>Streptomyces venezuelae.</title>
        <authorList>
            <person name="Kim W."/>
            <person name="Lee N."/>
            <person name="Cho B.-K."/>
        </authorList>
    </citation>
    <scope>NUCLEOTIDE SEQUENCE [LARGE SCALE GENOMIC DNA]</scope>
    <source>
        <strain evidence="2 3">ATCC 14585</strain>
    </source>
</reference>
<evidence type="ECO:0000313" key="2">
    <source>
        <dbReference type="EMBL" id="QES45194.1"/>
    </source>
</evidence>
<feature type="chain" id="PRO_5024913672" description="Lipoprotein" evidence="1">
    <location>
        <begin position="29"/>
        <end position="104"/>
    </location>
</feature>